<evidence type="ECO:0008006" key="3">
    <source>
        <dbReference type="Google" id="ProtNLM"/>
    </source>
</evidence>
<dbReference type="PANTHER" id="PTHR12459">
    <property type="entry name" value="TRANSMEMBRANE PROTEIN 135-RELATED"/>
    <property type="match status" value="1"/>
</dbReference>
<organism evidence="1 2">
    <name type="scientific">Nesidiocoris tenuis</name>
    <dbReference type="NCBI Taxonomy" id="355587"/>
    <lineage>
        <taxon>Eukaryota</taxon>
        <taxon>Metazoa</taxon>
        <taxon>Ecdysozoa</taxon>
        <taxon>Arthropoda</taxon>
        <taxon>Hexapoda</taxon>
        <taxon>Insecta</taxon>
        <taxon>Pterygota</taxon>
        <taxon>Neoptera</taxon>
        <taxon>Paraneoptera</taxon>
        <taxon>Hemiptera</taxon>
        <taxon>Heteroptera</taxon>
        <taxon>Panheteroptera</taxon>
        <taxon>Cimicomorpha</taxon>
        <taxon>Miridae</taxon>
        <taxon>Dicyphina</taxon>
        <taxon>Nesidiocoris</taxon>
    </lineage>
</organism>
<keyword evidence="2" id="KW-1185">Reference proteome</keyword>
<gene>
    <name evidence="1" type="ORF">NTJ_04764</name>
</gene>
<accession>A0ABN7AI75</accession>
<reference evidence="1 2" key="1">
    <citation type="submission" date="2023-09" db="EMBL/GenBank/DDBJ databases">
        <title>Nesidiocoris tenuis whole genome shotgun sequence.</title>
        <authorList>
            <person name="Shibata T."/>
            <person name="Shimoda M."/>
            <person name="Kobayashi T."/>
            <person name="Uehara T."/>
        </authorList>
    </citation>
    <scope>NUCLEOTIDE SEQUENCE [LARGE SCALE GENOMIC DNA]</scope>
    <source>
        <strain evidence="1 2">Japan</strain>
    </source>
</reference>
<sequence length="408" mass="46873">MVAMSRQVLRRALDDYPCSYLVHPDEPICSRACFKLALSCWKGSAKYFLLMYAAQYAIKYKTLTLEDVPSILKSYCRSVLLGIWCPCAITGTICLWKNVTGRFDKEVVCYVAGLVGGCGVYLDNAKRRPIVSYTISALAMEALIRRLYGKINRPFKTETITFMIMNGILMYKMRTTELASFSRDIWFFRPPKIRRSNKIDLNADDRIGGTLNKACPHSGSCRNDIIKGVSKYILGTTIFTATRILILNPKLRRNPIKFLKTLFEWDNMRLTTFFGWYVGAYKMLSCFLCRIGERDRPEYAIAAGFIAGLSYGVNRNITVLGSLILYVARIYGREVQEKYQLPRIHFMELSMIISFAVLINSRVLDHKNCPRGFEFMLKTVTQDRFTALFDQIIRILEEEKRSEQINAT</sequence>
<proteinExistence type="predicted"/>
<dbReference type="InterPro" id="IPR026749">
    <property type="entry name" value="Tmem135"/>
</dbReference>
<dbReference type="PANTHER" id="PTHR12459:SF15">
    <property type="entry name" value="TRANSMEMBRANE PROTEIN 135"/>
    <property type="match status" value="1"/>
</dbReference>
<dbReference type="EMBL" id="AP028911">
    <property type="protein sequence ID" value="BES91956.1"/>
    <property type="molecule type" value="Genomic_DNA"/>
</dbReference>
<dbReference type="Proteomes" id="UP001307889">
    <property type="component" value="Chromosome 3"/>
</dbReference>
<name>A0ABN7AI75_9HEMI</name>
<evidence type="ECO:0000313" key="2">
    <source>
        <dbReference type="Proteomes" id="UP001307889"/>
    </source>
</evidence>
<evidence type="ECO:0000313" key="1">
    <source>
        <dbReference type="EMBL" id="BES91956.1"/>
    </source>
</evidence>
<protein>
    <recommendedName>
        <fullName evidence="3">Transmembrane protein 135 N-terminal domain-containing protein</fullName>
    </recommendedName>
</protein>